<proteinExistence type="predicted"/>
<dbReference type="EMBL" id="QXFY01000233">
    <property type="protein sequence ID" value="KAE9351171.1"/>
    <property type="molecule type" value="Genomic_DNA"/>
</dbReference>
<feature type="domain" description="HECT" evidence="2">
    <location>
        <begin position="8"/>
        <end position="37"/>
    </location>
</feature>
<evidence type="ECO:0000313" key="6">
    <source>
        <dbReference type="EMBL" id="KAE9245531.1"/>
    </source>
</evidence>
<dbReference type="GO" id="GO:0004842">
    <property type="term" value="F:ubiquitin-protein transferase activity"/>
    <property type="evidence" value="ECO:0007669"/>
    <property type="project" value="InterPro"/>
</dbReference>
<evidence type="ECO:0000313" key="5">
    <source>
        <dbReference type="EMBL" id="KAE9180254.1"/>
    </source>
</evidence>
<dbReference type="Proteomes" id="UP000440367">
    <property type="component" value="Unassembled WGS sequence"/>
</dbReference>
<evidence type="ECO:0000313" key="10">
    <source>
        <dbReference type="Proteomes" id="UP000440367"/>
    </source>
</evidence>
<dbReference type="EMBL" id="QXGD01000262">
    <property type="protein sequence ID" value="KAE9245531.1"/>
    <property type="molecule type" value="Genomic_DNA"/>
</dbReference>
<protein>
    <recommendedName>
        <fullName evidence="2">HECT domain-containing protein</fullName>
    </recommendedName>
</protein>
<evidence type="ECO:0000256" key="1">
    <source>
        <dbReference type="PROSITE-ProRule" id="PRU00104"/>
    </source>
</evidence>
<dbReference type="Proteomes" id="UP000429523">
    <property type="component" value="Unassembled WGS sequence"/>
</dbReference>
<organism evidence="3 8">
    <name type="scientific">Phytophthora fragariae</name>
    <dbReference type="NCBI Taxonomy" id="53985"/>
    <lineage>
        <taxon>Eukaryota</taxon>
        <taxon>Sar</taxon>
        <taxon>Stramenopiles</taxon>
        <taxon>Oomycota</taxon>
        <taxon>Peronosporomycetes</taxon>
        <taxon>Peronosporales</taxon>
        <taxon>Peronosporaceae</taxon>
        <taxon>Phytophthora</taxon>
    </lineage>
</organism>
<dbReference type="PROSITE" id="PS50237">
    <property type="entry name" value="HECT"/>
    <property type="match status" value="1"/>
</dbReference>
<gene>
    <name evidence="6" type="ORF">PF002_g7218</name>
    <name evidence="5" type="ORF">PF005_g23354</name>
    <name evidence="4" type="ORF">PF007_g2835</name>
    <name evidence="7" type="ORF">PF008_g6071</name>
    <name evidence="3" type="ORF">PF009_g2071</name>
</gene>
<dbReference type="AlphaFoldDB" id="A0A6A3FW37"/>
<dbReference type="EMBL" id="QXGF01000052">
    <property type="protein sequence ID" value="KAE8948350.1"/>
    <property type="molecule type" value="Genomic_DNA"/>
</dbReference>
<dbReference type="Proteomes" id="UP000486351">
    <property type="component" value="Unassembled WGS sequence"/>
</dbReference>
<dbReference type="OrthoDB" id="8068875at2759"/>
<evidence type="ECO:0000313" key="9">
    <source>
        <dbReference type="Proteomes" id="UP000433483"/>
    </source>
</evidence>
<dbReference type="InterPro" id="IPR000569">
    <property type="entry name" value="HECT_dom"/>
</dbReference>
<dbReference type="EMBL" id="QXGB01002214">
    <property type="protein sequence ID" value="KAE9180254.1"/>
    <property type="molecule type" value="Genomic_DNA"/>
</dbReference>
<comment type="caution">
    <text evidence="3">The sequence shown here is derived from an EMBL/GenBank/DDBJ whole genome shotgun (WGS) entry which is preliminary data.</text>
</comment>
<dbReference type="Proteomes" id="UP000441208">
    <property type="component" value="Unassembled WGS sequence"/>
</dbReference>
<dbReference type="Gene3D" id="3.90.1750.10">
    <property type="entry name" value="Hect, E3 ligase catalytic domains"/>
    <property type="match status" value="1"/>
</dbReference>
<sequence>MEHLGCIEEKNMQSVMRIDFIEESGVGAGGLHQEWFMKAGLFKAMQGEDRTARSS</sequence>
<name>A0A6A3FW37_9STRA</name>
<evidence type="ECO:0000313" key="7">
    <source>
        <dbReference type="EMBL" id="KAE9351171.1"/>
    </source>
</evidence>
<reference evidence="8 9" key="1">
    <citation type="submission" date="2018-08" db="EMBL/GenBank/DDBJ databases">
        <title>Genomic investigation of the strawberry pathogen Phytophthora fragariae indicates pathogenicity is determined by transcriptional variation in three key races.</title>
        <authorList>
            <person name="Adams T.M."/>
            <person name="Armitage A.D."/>
            <person name="Sobczyk M.K."/>
            <person name="Bates H.J."/>
            <person name="Dunwell J.M."/>
            <person name="Nellist C.F."/>
            <person name="Harrison R.J."/>
        </authorList>
    </citation>
    <scope>NUCLEOTIDE SEQUENCE [LARGE SCALE GENOMIC DNA]</scope>
    <source>
        <strain evidence="6 10">BC-1</strain>
        <strain evidence="5 9">NOV-27</strain>
        <strain evidence="4 11">NOV-71</strain>
        <strain evidence="7 12">NOV-77</strain>
        <strain evidence="3 8">NOV-9</strain>
    </source>
</reference>
<evidence type="ECO:0000313" key="12">
    <source>
        <dbReference type="Proteomes" id="UP000486351"/>
    </source>
</evidence>
<keyword evidence="9" id="KW-1185">Reference proteome</keyword>
<evidence type="ECO:0000313" key="11">
    <source>
        <dbReference type="Proteomes" id="UP000441208"/>
    </source>
</evidence>
<evidence type="ECO:0000313" key="3">
    <source>
        <dbReference type="EMBL" id="KAE8948350.1"/>
    </source>
</evidence>
<dbReference type="EMBL" id="QXFZ01000079">
    <property type="protein sequence ID" value="KAE9134671.1"/>
    <property type="molecule type" value="Genomic_DNA"/>
</dbReference>
<evidence type="ECO:0000259" key="2">
    <source>
        <dbReference type="PROSITE" id="PS50237"/>
    </source>
</evidence>
<accession>A0A6A3FW37</accession>
<evidence type="ECO:0000313" key="8">
    <source>
        <dbReference type="Proteomes" id="UP000429523"/>
    </source>
</evidence>
<keyword evidence="1" id="KW-0833">Ubl conjugation pathway</keyword>
<dbReference type="Proteomes" id="UP000433483">
    <property type="component" value="Unassembled WGS sequence"/>
</dbReference>
<evidence type="ECO:0000313" key="4">
    <source>
        <dbReference type="EMBL" id="KAE9134671.1"/>
    </source>
</evidence>
<comment type="caution">
    <text evidence="1">Lacks conserved residue(s) required for the propagation of feature annotation.</text>
</comment>